<dbReference type="AlphaFoldDB" id="A0A195B214"/>
<organism evidence="1 2">
    <name type="scientific">Atta colombica</name>
    <dbReference type="NCBI Taxonomy" id="520822"/>
    <lineage>
        <taxon>Eukaryota</taxon>
        <taxon>Metazoa</taxon>
        <taxon>Ecdysozoa</taxon>
        <taxon>Arthropoda</taxon>
        <taxon>Hexapoda</taxon>
        <taxon>Insecta</taxon>
        <taxon>Pterygota</taxon>
        <taxon>Neoptera</taxon>
        <taxon>Endopterygota</taxon>
        <taxon>Hymenoptera</taxon>
        <taxon>Apocrita</taxon>
        <taxon>Aculeata</taxon>
        <taxon>Formicoidea</taxon>
        <taxon>Formicidae</taxon>
        <taxon>Myrmicinae</taxon>
        <taxon>Atta</taxon>
    </lineage>
</organism>
<sequence>MYRQICQNSHSRARCEVIFHTRKLLFAFYSHERSAAIFTNQESTARPGEKHYVDIDLLMTA</sequence>
<accession>A0A195B214</accession>
<gene>
    <name evidence="1" type="ORF">ALC53_11168</name>
</gene>
<evidence type="ECO:0000313" key="2">
    <source>
        <dbReference type="Proteomes" id="UP000078540"/>
    </source>
</evidence>
<reference evidence="1 2" key="1">
    <citation type="submission" date="2015-09" db="EMBL/GenBank/DDBJ databases">
        <title>Atta colombica WGS genome.</title>
        <authorList>
            <person name="Nygaard S."/>
            <person name="Hu H."/>
            <person name="Boomsma J."/>
            <person name="Zhang G."/>
        </authorList>
    </citation>
    <scope>NUCLEOTIDE SEQUENCE [LARGE SCALE GENOMIC DNA]</scope>
    <source>
        <strain evidence="1">Treedump-2</strain>
        <tissue evidence="1">Whole body</tissue>
    </source>
</reference>
<dbReference type="Proteomes" id="UP000078540">
    <property type="component" value="Unassembled WGS sequence"/>
</dbReference>
<protein>
    <submittedName>
        <fullName evidence="1">Uncharacterized protein</fullName>
    </submittedName>
</protein>
<keyword evidence="2" id="KW-1185">Reference proteome</keyword>
<name>A0A195B214_9HYME</name>
<evidence type="ECO:0000313" key="1">
    <source>
        <dbReference type="EMBL" id="KYM78513.1"/>
    </source>
</evidence>
<proteinExistence type="predicted"/>
<dbReference type="EMBL" id="KQ976662">
    <property type="protein sequence ID" value="KYM78513.1"/>
    <property type="molecule type" value="Genomic_DNA"/>
</dbReference>